<gene>
    <name evidence="3" type="ORF">OCS_04565</name>
</gene>
<accession>T5AAX0</accession>
<dbReference type="CDD" id="cd20273">
    <property type="entry name" value="Complex1_LYR_unchar"/>
    <property type="match status" value="1"/>
</dbReference>
<dbReference type="EMBL" id="KE653191">
    <property type="protein sequence ID" value="EQK99723.1"/>
    <property type="molecule type" value="Genomic_DNA"/>
</dbReference>
<evidence type="ECO:0000259" key="2">
    <source>
        <dbReference type="Pfam" id="PF20263"/>
    </source>
</evidence>
<evidence type="ECO:0000256" key="1">
    <source>
        <dbReference type="SAM" id="MobiDB-lite"/>
    </source>
</evidence>
<proteinExistence type="predicted"/>
<sequence>MPAPWHPLPSSLSPVPLYRHLLRELSYLPPAFRATIESIIHERFHRHRRYDARAKAHLSRAMTVLRTLRAANSGDQDAMQGLISKAFARSGIRRRELIFKLAKPQGPDDSQALEEVLSGSADGKQTMETDRASELSRKPKHEHLEKWDHPKLLQLLKSQKKQQGQTKNTTSWPSSSVKAVDDTQFVPKLDIWGKPPSEVLVRAKRARWWRLAADRIMPPLGRGEWDLLGRLGAGTQREAQWAIPERRQPAHALVAQQDQDASLGWDWEAHATQPTCVVEKPKSLYNQRRSGQRDPGPHSLRERSSTISPRWFRRAYNRTWQLTPTMSQDPNTLKYSLKWGHAPSRIPSARGAQLGMFEGIDERGKTKKGSAT</sequence>
<feature type="domain" description="LYR motif-containing protein Cup1-like N-terminal" evidence="2">
    <location>
        <begin position="17"/>
        <end position="97"/>
    </location>
</feature>
<dbReference type="Pfam" id="PF20263">
    <property type="entry name" value="LYRM2-like"/>
    <property type="match status" value="1"/>
</dbReference>
<feature type="region of interest" description="Disordered" evidence="1">
    <location>
        <begin position="118"/>
        <end position="148"/>
    </location>
</feature>
<dbReference type="eggNOG" id="ENOG502S9TZ">
    <property type="taxonomic scope" value="Eukaryota"/>
</dbReference>
<organism evidence="3 4">
    <name type="scientific">Ophiocordyceps sinensis (strain Co18 / CGMCC 3.14243)</name>
    <name type="common">Yarsagumba caterpillar fungus</name>
    <name type="synonym">Hirsutella sinensis</name>
    <dbReference type="NCBI Taxonomy" id="911162"/>
    <lineage>
        <taxon>Eukaryota</taxon>
        <taxon>Fungi</taxon>
        <taxon>Dikarya</taxon>
        <taxon>Ascomycota</taxon>
        <taxon>Pezizomycotina</taxon>
        <taxon>Sordariomycetes</taxon>
        <taxon>Hypocreomycetidae</taxon>
        <taxon>Hypocreales</taxon>
        <taxon>Ophiocordycipitaceae</taxon>
        <taxon>Ophiocordyceps</taxon>
    </lineage>
</organism>
<dbReference type="AlphaFoldDB" id="T5AAX0"/>
<feature type="compositionally biased region" description="Basic and acidic residues" evidence="1">
    <location>
        <begin position="291"/>
        <end position="304"/>
    </location>
</feature>
<protein>
    <recommendedName>
        <fullName evidence="2">LYR motif-containing protein Cup1-like N-terminal domain-containing protein</fullName>
    </recommendedName>
</protein>
<evidence type="ECO:0000313" key="4">
    <source>
        <dbReference type="Proteomes" id="UP000019374"/>
    </source>
</evidence>
<dbReference type="InterPro" id="IPR046896">
    <property type="entry name" value="Cup1-like_N"/>
</dbReference>
<feature type="region of interest" description="Disordered" evidence="1">
    <location>
        <begin position="281"/>
        <end position="305"/>
    </location>
</feature>
<dbReference type="Proteomes" id="UP000019374">
    <property type="component" value="Unassembled WGS sequence"/>
</dbReference>
<reference evidence="3 4" key="1">
    <citation type="journal article" date="2013" name="Chin. Sci. Bull.">
        <title>Genome survey uncovers the secrets of sex and lifestyle in caterpillar fungus.</title>
        <authorList>
            <person name="Hu X."/>
            <person name="Zhang Y."/>
            <person name="Xiao G."/>
            <person name="Zheng P."/>
            <person name="Xia Y."/>
            <person name="Zhang X."/>
            <person name="St Leger R.J."/>
            <person name="Liu X."/>
            <person name="Wang C."/>
        </authorList>
    </citation>
    <scope>NUCLEOTIDE SEQUENCE [LARGE SCALE GENOMIC DNA]</scope>
    <source>
        <strain evidence="4">Co18 / CGMCC 3.14243</strain>
        <tissue evidence="3">Fruit-body</tissue>
    </source>
</reference>
<dbReference type="HOGENOM" id="CLU_037437_0_0_1"/>
<feature type="region of interest" description="Disordered" evidence="1">
    <location>
        <begin position="342"/>
        <end position="372"/>
    </location>
</feature>
<evidence type="ECO:0000313" key="3">
    <source>
        <dbReference type="EMBL" id="EQK99723.1"/>
    </source>
</evidence>
<dbReference type="OrthoDB" id="5521299at2759"/>
<feature type="compositionally biased region" description="Basic and acidic residues" evidence="1">
    <location>
        <begin position="125"/>
        <end position="148"/>
    </location>
</feature>
<name>T5AAX0_OPHSC</name>